<sequence length="70" mass="7561">MGKGVSHFVLVSVGTGAGAGVMIDVHARAGRRDPRGAGGRAVHGARPRFRTCRRGGTRLTRGYTRLWTEW</sequence>
<comment type="caution">
    <text evidence="1">The sequence shown here is derived from an EMBL/GenBank/DDBJ whole genome shotgun (WGS) entry which is preliminary data.</text>
</comment>
<dbReference type="AlphaFoldDB" id="A0A544YWP5"/>
<organism evidence="1 2">
    <name type="scientific">Microbispora hainanensis</name>
    <dbReference type="NCBI Taxonomy" id="568844"/>
    <lineage>
        <taxon>Bacteria</taxon>
        <taxon>Bacillati</taxon>
        <taxon>Actinomycetota</taxon>
        <taxon>Actinomycetes</taxon>
        <taxon>Streptosporangiales</taxon>
        <taxon>Streptosporangiaceae</taxon>
        <taxon>Microbispora</taxon>
    </lineage>
</organism>
<dbReference type="Proteomes" id="UP000316541">
    <property type="component" value="Unassembled WGS sequence"/>
</dbReference>
<name>A0A544YWP5_9ACTN</name>
<protein>
    <submittedName>
        <fullName evidence="1">ROK family protein</fullName>
    </submittedName>
</protein>
<dbReference type="EMBL" id="VIRM01000014">
    <property type="protein sequence ID" value="TQS20962.1"/>
    <property type="molecule type" value="Genomic_DNA"/>
</dbReference>
<gene>
    <name evidence="1" type="ORF">FLX08_14220</name>
</gene>
<proteinExistence type="predicted"/>
<accession>A0A544YWP5</accession>
<evidence type="ECO:0000313" key="2">
    <source>
        <dbReference type="Proteomes" id="UP000316541"/>
    </source>
</evidence>
<evidence type="ECO:0000313" key="1">
    <source>
        <dbReference type="EMBL" id="TQS20962.1"/>
    </source>
</evidence>
<reference evidence="1 2" key="1">
    <citation type="submission" date="2019-07" db="EMBL/GenBank/DDBJ databases">
        <title>Microbispora hainanensis DSM 45428.</title>
        <authorList>
            <person name="Thawai C."/>
        </authorList>
    </citation>
    <scope>NUCLEOTIDE SEQUENCE [LARGE SCALE GENOMIC DNA]</scope>
    <source>
        <strain evidence="1 2">DSM 45428</strain>
    </source>
</reference>